<comment type="caution">
    <text evidence="1">The sequence shown here is derived from an EMBL/GenBank/DDBJ whole genome shotgun (WGS) entry which is preliminary data.</text>
</comment>
<dbReference type="EMBL" id="JACHGO010000002">
    <property type="protein sequence ID" value="MBB5142883.1"/>
    <property type="molecule type" value="Genomic_DNA"/>
</dbReference>
<evidence type="ECO:0000313" key="2">
    <source>
        <dbReference type="Proteomes" id="UP000539075"/>
    </source>
</evidence>
<dbReference type="Proteomes" id="UP000539075">
    <property type="component" value="Unassembled WGS sequence"/>
</dbReference>
<reference evidence="1 2" key="1">
    <citation type="submission" date="2020-08" db="EMBL/GenBank/DDBJ databases">
        <title>Genomic Encyclopedia of Type Strains, Phase IV (KMG-IV): sequencing the most valuable type-strain genomes for metagenomic binning, comparative biology and taxonomic classification.</title>
        <authorList>
            <person name="Goeker M."/>
        </authorList>
    </citation>
    <scope>NUCLEOTIDE SEQUENCE [LARGE SCALE GENOMIC DNA]</scope>
    <source>
        <strain evidence="1 2">DSM 11275</strain>
    </source>
</reference>
<sequence>MCSNAAQECSVDSAEKSNFWQNGNFEMHFKVNLL</sequence>
<gene>
    <name evidence="1" type="ORF">HNQ38_000962</name>
</gene>
<accession>A0A7W8BZM3</accession>
<protein>
    <submittedName>
        <fullName evidence="1">Uncharacterized protein</fullName>
    </submittedName>
</protein>
<keyword evidence="2" id="KW-1185">Reference proteome</keyword>
<evidence type="ECO:0000313" key="1">
    <source>
        <dbReference type="EMBL" id="MBB5142883.1"/>
    </source>
</evidence>
<organism evidence="1 2">
    <name type="scientific">Desulfovibrio intestinalis</name>
    <dbReference type="NCBI Taxonomy" id="58621"/>
    <lineage>
        <taxon>Bacteria</taxon>
        <taxon>Pseudomonadati</taxon>
        <taxon>Thermodesulfobacteriota</taxon>
        <taxon>Desulfovibrionia</taxon>
        <taxon>Desulfovibrionales</taxon>
        <taxon>Desulfovibrionaceae</taxon>
        <taxon>Desulfovibrio</taxon>
    </lineage>
</organism>
<name>A0A7W8BZM3_9BACT</name>
<dbReference type="AlphaFoldDB" id="A0A7W8BZM3"/>
<proteinExistence type="predicted"/>